<organism evidence="3 4">
    <name type="scientific">Thalassotalea castellviae</name>
    <dbReference type="NCBI Taxonomy" id="3075612"/>
    <lineage>
        <taxon>Bacteria</taxon>
        <taxon>Pseudomonadati</taxon>
        <taxon>Pseudomonadota</taxon>
        <taxon>Gammaproteobacteria</taxon>
        <taxon>Alteromonadales</taxon>
        <taxon>Colwelliaceae</taxon>
        <taxon>Thalassotalea</taxon>
    </lineage>
</organism>
<sequence length="172" mass="19824">MDPLADLKTIHLPEQIAQYPLAYGWWILLVSILMLTAWGLIKYRKHRQHCQAKKQAMQMIQENKLDAEQLISLLKWAAMQYFERQQIASLTGEGLQAFLVSCLPVKQQPIFIERFQPALEKRYQRDELLDNHNELTEAVMLWLKHALPAKQSNQKSNLKSASMPASKIAGAN</sequence>
<evidence type="ECO:0000256" key="2">
    <source>
        <dbReference type="SAM" id="Phobius"/>
    </source>
</evidence>
<dbReference type="Proteomes" id="UP001266357">
    <property type="component" value="Unassembled WGS sequence"/>
</dbReference>
<proteinExistence type="predicted"/>
<dbReference type="InterPro" id="IPR025489">
    <property type="entry name" value="DUF4381"/>
</dbReference>
<keyword evidence="2" id="KW-0812">Transmembrane</keyword>
<keyword evidence="2" id="KW-1133">Transmembrane helix</keyword>
<dbReference type="RefSeq" id="WP_311577717.1">
    <property type="nucleotide sequence ID" value="NZ_JAVRIF010000002.1"/>
</dbReference>
<dbReference type="Pfam" id="PF14316">
    <property type="entry name" value="DUF4381"/>
    <property type="match status" value="1"/>
</dbReference>
<accession>A0ABU2ZXX0</accession>
<evidence type="ECO:0000313" key="3">
    <source>
        <dbReference type="EMBL" id="MDT0602767.1"/>
    </source>
</evidence>
<evidence type="ECO:0000256" key="1">
    <source>
        <dbReference type="SAM" id="MobiDB-lite"/>
    </source>
</evidence>
<comment type="caution">
    <text evidence="3">The sequence shown here is derived from an EMBL/GenBank/DDBJ whole genome shotgun (WGS) entry which is preliminary data.</text>
</comment>
<feature type="region of interest" description="Disordered" evidence="1">
    <location>
        <begin position="153"/>
        <end position="172"/>
    </location>
</feature>
<keyword evidence="4" id="KW-1185">Reference proteome</keyword>
<gene>
    <name evidence="3" type="ORF">RM573_04115</name>
</gene>
<evidence type="ECO:0000313" key="4">
    <source>
        <dbReference type="Proteomes" id="UP001266357"/>
    </source>
</evidence>
<dbReference type="EMBL" id="JAVRIF010000002">
    <property type="protein sequence ID" value="MDT0602767.1"/>
    <property type="molecule type" value="Genomic_DNA"/>
</dbReference>
<name>A0ABU2ZXX0_9GAMM</name>
<reference evidence="3 4" key="1">
    <citation type="submission" date="2023-09" db="EMBL/GenBank/DDBJ databases">
        <authorList>
            <person name="Rey-Velasco X."/>
        </authorList>
    </citation>
    <scope>NUCLEOTIDE SEQUENCE [LARGE SCALE GENOMIC DNA]</scope>
    <source>
        <strain evidence="3 4">W431</strain>
    </source>
</reference>
<keyword evidence="2" id="KW-0472">Membrane</keyword>
<feature type="transmembrane region" description="Helical" evidence="2">
    <location>
        <begin position="23"/>
        <end position="41"/>
    </location>
</feature>
<protein>
    <submittedName>
        <fullName evidence="3">DUF4381 domain-containing protein</fullName>
    </submittedName>
</protein>